<dbReference type="EC" id="1.8.4.8" evidence="2"/>
<comment type="caution">
    <text evidence="2">The sequence shown here is derived from an EMBL/GenBank/DDBJ whole genome shotgun (WGS) entry which is preliminary data.</text>
</comment>
<feature type="domain" description="PUA" evidence="1">
    <location>
        <begin position="126"/>
        <end position="229"/>
    </location>
</feature>
<dbReference type="NCBIfam" id="TIGR00451">
    <property type="entry name" value="unchar_dom_2"/>
    <property type="match status" value="1"/>
</dbReference>
<proteinExistence type="predicted"/>
<dbReference type="SUPFAM" id="SSF52402">
    <property type="entry name" value="Adenine nucleotide alpha hydrolases-like"/>
    <property type="match status" value="1"/>
</dbReference>
<dbReference type="InterPro" id="IPR002500">
    <property type="entry name" value="PAPS_reduct_dom"/>
</dbReference>
<keyword evidence="3" id="KW-1185">Reference proteome</keyword>
<accession>A0ABT2EWP3</accession>
<dbReference type="PANTHER" id="PTHR43196:SF2">
    <property type="entry name" value="PHOSPHOADENOSINE PHOSPHOSULFATE REDUCTASE"/>
    <property type="match status" value="1"/>
</dbReference>
<reference evidence="2" key="1">
    <citation type="submission" date="2022-08" db="EMBL/GenBank/DDBJ databases">
        <title>Genomic Encyclopedia of Type Strains, Phase V (KMG-V): Genome sequencing to study the core and pangenomes of soil and plant-associated prokaryotes.</title>
        <authorList>
            <person name="Whitman W."/>
        </authorList>
    </citation>
    <scope>NUCLEOTIDE SEQUENCE</scope>
    <source>
        <strain evidence="2">PS</strain>
    </source>
</reference>
<dbReference type="InterPro" id="IPR002478">
    <property type="entry name" value="PUA"/>
</dbReference>
<dbReference type="SUPFAM" id="SSF88697">
    <property type="entry name" value="PUA domain-like"/>
    <property type="match status" value="1"/>
</dbReference>
<dbReference type="InterPro" id="IPR050128">
    <property type="entry name" value="Sulfate_adenylyltrnsfr_sub2"/>
</dbReference>
<dbReference type="InterPro" id="IPR014729">
    <property type="entry name" value="Rossmann-like_a/b/a_fold"/>
</dbReference>
<dbReference type="Pfam" id="PF01507">
    <property type="entry name" value="PAPS_reduct"/>
    <property type="match status" value="1"/>
</dbReference>
<dbReference type="InterPro" id="IPR036974">
    <property type="entry name" value="PUA_sf"/>
</dbReference>
<name>A0ABT2EWP3_METVO</name>
<evidence type="ECO:0000259" key="1">
    <source>
        <dbReference type="SMART" id="SM00359"/>
    </source>
</evidence>
<dbReference type="GO" id="GO:0004604">
    <property type="term" value="F:phosphoadenylyl-sulfate reductase (thioredoxin) activity"/>
    <property type="evidence" value="ECO:0007669"/>
    <property type="project" value="UniProtKB-EC"/>
</dbReference>
<dbReference type="SMART" id="SM00359">
    <property type="entry name" value="PUA"/>
    <property type="match status" value="1"/>
</dbReference>
<sequence>MKTVLGKIHLRWCETCNVPVLDKECSKCGNKTFEVKVTPPADARPAFENDIILINETLHNQFGITENIFENKVALVNKVPGTEYMQEIILDGQVVGILNYNEKSCQWKVIPTIEGARRFIETVNKKIIVIKNDVPPYILKGASILRPGLAYASPDIKTDDDVIILVENEELISKYGDVNGVYTDLLEKTPLEIDASKMDILGVGRARMDYKEMIDAQKGMIAKVRKSEEPRPANTNPVTSDFKTMVEANKTPMDKFETQAVGFMRNTAEKINLPPTVAYSGGKDSLVVYLLARNAFNNDPEIEKSQASYEILFNDTGIEFDETLENIDIMEKHYGKEILRTKSSDFWELVKTYGPPSRDNRWCSEECKLRPLGDLIDAKYSKGCLTFVGLRKYESINRSKKPRIWQSPNIKKQTLAAPILEWTAMHVWVYILRNEAPYNVLYEQNFDRVGCFMCPAMETGEIELIKRNYAELWNKWESFLKQWAEENNYDDEWVKKGWKLKYPKDGKKRDNSDYTN</sequence>
<evidence type="ECO:0000313" key="2">
    <source>
        <dbReference type="EMBL" id="MCS3922372.1"/>
    </source>
</evidence>
<dbReference type="InterPro" id="IPR015947">
    <property type="entry name" value="PUA-like_sf"/>
</dbReference>
<dbReference type="PANTHER" id="PTHR43196">
    <property type="entry name" value="SULFATE ADENYLYLTRANSFERASE SUBUNIT 2"/>
    <property type="match status" value="1"/>
</dbReference>
<dbReference type="RefSeq" id="WP_259051788.1">
    <property type="nucleotide sequence ID" value="NZ_JANUCQ010000002.1"/>
</dbReference>
<dbReference type="CDD" id="cd23947">
    <property type="entry name" value="PAPS_reductase-like_YbdN"/>
    <property type="match status" value="1"/>
</dbReference>
<dbReference type="PROSITE" id="PS50890">
    <property type="entry name" value="PUA"/>
    <property type="match status" value="1"/>
</dbReference>
<organism evidence="2 3">
    <name type="scientific">Methanococcus voltae PS</name>
    <dbReference type="NCBI Taxonomy" id="523842"/>
    <lineage>
        <taxon>Archaea</taxon>
        <taxon>Methanobacteriati</taxon>
        <taxon>Methanobacteriota</taxon>
        <taxon>Methanomada group</taxon>
        <taxon>Methanococci</taxon>
        <taxon>Methanococcales</taxon>
        <taxon>Methanococcaceae</taxon>
        <taxon>Methanococcus</taxon>
    </lineage>
</organism>
<dbReference type="InterPro" id="IPR004521">
    <property type="entry name" value="Uncharacterised_CHP00451"/>
</dbReference>
<evidence type="ECO:0000313" key="3">
    <source>
        <dbReference type="Proteomes" id="UP001140258"/>
    </source>
</evidence>
<protein>
    <submittedName>
        <fullName evidence="2">Phosphoadenosine phosphosulfate reductase</fullName>
        <ecNumber evidence="2">1.8.4.8</ecNumber>
    </submittedName>
</protein>
<dbReference type="Gene3D" id="3.40.50.620">
    <property type="entry name" value="HUPs"/>
    <property type="match status" value="1"/>
</dbReference>
<gene>
    <name evidence="2" type="ORF">M2325_001057</name>
</gene>
<keyword evidence="2" id="KW-0560">Oxidoreductase</keyword>
<dbReference type="EMBL" id="JANUCQ010000002">
    <property type="protein sequence ID" value="MCS3922372.1"/>
    <property type="molecule type" value="Genomic_DNA"/>
</dbReference>
<dbReference type="Gene3D" id="2.30.130.10">
    <property type="entry name" value="PUA domain"/>
    <property type="match status" value="1"/>
</dbReference>
<dbReference type="Proteomes" id="UP001140258">
    <property type="component" value="Unassembled WGS sequence"/>
</dbReference>